<comment type="caution">
    <text evidence="2">The sequence shown here is derived from an EMBL/GenBank/DDBJ whole genome shotgun (WGS) entry which is preliminary data.</text>
</comment>
<accession>A0A9W9EF39</accession>
<evidence type="ECO:0000313" key="3">
    <source>
        <dbReference type="Proteomes" id="UP001140511"/>
    </source>
</evidence>
<protein>
    <submittedName>
        <fullName evidence="2">Uncharacterized protein</fullName>
    </submittedName>
</protein>
<feature type="region of interest" description="Disordered" evidence="1">
    <location>
        <begin position="34"/>
        <end position="70"/>
    </location>
</feature>
<dbReference type="EMBL" id="JAOPEN010000001">
    <property type="protein sequence ID" value="KAJ4865505.1"/>
    <property type="molecule type" value="Genomic_DNA"/>
</dbReference>
<dbReference type="AlphaFoldDB" id="A0A9W9EF39"/>
<dbReference type="GeneID" id="80863933"/>
<evidence type="ECO:0000256" key="1">
    <source>
        <dbReference type="SAM" id="MobiDB-lite"/>
    </source>
</evidence>
<dbReference type="RefSeq" id="XP_056034561.1">
    <property type="nucleotide sequence ID" value="XM_056169245.1"/>
</dbReference>
<sequence length="85" mass="9258">MLHQRSTSTPAATSISTLVATSTFRALTPSCNGHQHINSSSNNVNIHQGRSNTNTNTNTTTNTNMSSDNFQWGFSLENAWEEASK</sequence>
<feature type="compositionally biased region" description="Low complexity" evidence="1">
    <location>
        <begin position="52"/>
        <end position="64"/>
    </location>
</feature>
<keyword evidence="3" id="KW-1185">Reference proteome</keyword>
<proteinExistence type="predicted"/>
<gene>
    <name evidence="2" type="ORF">T069G_02035</name>
</gene>
<evidence type="ECO:0000313" key="2">
    <source>
        <dbReference type="EMBL" id="KAJ4865505.1"/>
    </source>
</evidence>
<reference evidence="2" key="1">
    <citation type="submission" date="2022-09" db="EMBL/GenBank/DDBJ databases">
        <title>Chromosome-level assembly of Trichoderma breve T069, a fungus used in development of biopesticide product.</title>
        <authorList>
            <person name="Lin R."/>
            <person name="Liu T."/>
        </authorList>
    </citation>
    <scope>NUCLEOTIDE SEQUENCE</scope>
    <source>
        <strain evidence="2">T069</strain>
    </source>
</reference>
<name>A0A9W9EF39_9HYPO</name>
<dbReference type="Proteomes" id="UP001140511">
    <property type="component" value="Unassembled WGS sequence"/>
</dbReference>
<organism evidence="2 3">
    <name type="scientific">Trichoderma breve</name>
    <dbReference type="NCBI Taxonomy" id="2034170"/>
    <lineage>
        <taxon>Eukaryota</taxon>
        <taxon>Fungi</taxon>
        <taxon>Dikarya</taxon>
        <taxon>Ascomycota</taxon>
        <taxon>Pezizomycotina</taxon>
        <taxon>Sordariomycetes</taxon>
        <taxon>Hypocreomycetidae</taxon>
        <taxon>Hypocreales</taxon>
        <taxon>Hypocreaceae</taxon>
        <taxon>Trichoderma</taxon>
    </lineage>
</organism>